<name>A0AAV1HKM2_XYRNO</name>
<keyword evidence="3" id="KW-1185">Reference proteome</keyword>
<dbReference type="AlphaFoldDB" id="A0AAV1HKM2"/>
<feature type="compositionally biased region" description="Basic residues" evidence="1">
    <location>
        <begin position="257"/>
        <end position="268"/>
    </location>
</feature>
<proteinExistence type="predicted"/>
<dbReference type="Proteomes" id="UP001178508">
    <property type="component" value="Chromosome 22"/>
</dbReference>
<evidence type="ECO:0000256" key="1">
    <source>
        <dbReference type="SAM" id="MobiDB-lite"/>
    </source>
</evidence>
<accession>A0AAV1HKM2</accession>
<feature type="compositionally biased region" description="Polar residues" evidence="1">
    <location>
        <begin position="29"/>
        <end position="62"/>
    </location>
</feature>
<protein>
    <submittedName>
        <fullName evidence="2">Uncharacterized protein</fullName>
    </submittedName>
</protein>
<feature type="region of interest" description="Disordered" evidence="1">
    <location>
        <begin position="219"/>
        <end position="275"/>
    </location>
</feature>
<feature type="region of interest" description="Disordered" evidence="1">
    <location>
        <begin position="109"/>
        <end position="150"/>
    </location>
</feature>
<feature type="region of interest" description="Disordered" evidence="1">
    <location>
        <begin position="22"/>
        <end position="94"/>
    </location>
</feature>
<feature type="compositionally biased region" description="Low complexity" evidence="1">
    <location>
        <begin position="131"/>
        <end position="142"/>
    </location>
</feature>
<reference evidence="2" key="1">
    <citation type="submission" date="2023-08" db="EMBL/GenBank/DDBJ databases">
        <authorList>
            <person name="Alioto T."/>
            <person name="Alioto T."/>
            <person name="Gomez Garrido J."/>
        </authorList>
    </citation>
    <scope>NUCLEOTIDE SEQUENCE</scope>
</reference>
<organism evidence="2 3">
    <name type="scientific">Xyrichtys novacula</name>
    <name type="common">Pearly razorfish</name>
    <name type="synonym">Hemipteronotus novacula</name>
    <dbReference type="NCBI Taxonomy" id="13765"/>
    <lineage>
        <taxon>Eukaryota</taxon>
        <taxon>Metazoa</taxon>
        <taxon>Chordata</taxon>
        <taxon>Craniata</taxon>
        <taxon>Vertebrata</taxon>
        <taxon>Euteleostomi</taxon>
        <taxon>Actinopterygii</taxon>
        <taxon>Neopterygii</taxon>
        <taxon>Teleostei</taxon>
        <taxon>Neoteleostei</taxon>
        <taxon>Acanthomorphata</taxon>
        <taxon>Eupercaria</taxon>
        <taxon>Labriformes</taxon>
        <taxon>Labridae</taxon>
        <taxon>Xyrichtys</taxon>
    </lineage>
</organism>
<dbReference type="EMBL" id="OY660885">
    <property type="protein sequence ID" value="CAJ1085606.1"/>
    <property type="molecule type" value="Genomic_DNA"/>
</dbReference>
<gene>
    <name evidence="2" type="ORF">XNOV1_A012017</name>
</gene>
<evidence type="ECO:0000313" key="3">
    <source>
        <dbReference type="Proteomes" id="UP001178508"/>
    </source>
</evidence>
<evidence type="ECO:0000313" key="2">
    <source>
        <dbReference type="EMBL" id="CAJ1085606.1"/>
    </source>
</evidence>
<sequence length="292" mass="31566">MDVAHQQSLHLFSLQATLQDTLPWKPHSPKNSSRPPSTTAPNQDSTWTEVITRTRKTNNTIPWNHAGPTSSSTPSNPLLRSEILAGSGTDHSNDASTVRLALSNRFEALMHPPKPDSTSPNQSPLRGDVVASSTAAAGAPMAPTRPPGEAPRTFVLVHRCLHGVPAGRSSGDQLPGVTGRWCEEHLPAGVQRDSRVAWRKGPLSVGAWSCSVSAWTTALRAGPRPRPPTGVLFERQSDGTPPGPPPPPRTEMADHPRCRRRPPHRRVLAARPSALLRVQEPCNPRRCSHPPP</sequence>